<reference evidence="1" key="1">
    <citation type="submission" date="2019-03" db="EMBL/GenBank/DDBJ databases">
        <title>Long read genome sequence of the mycoparasitic Pythium oligandrum ATCC 38472 isolated from sugarbeet rhizosphere.</title>
        <authorList>
            <person name="Gaulin E."/>
        </authorList>
    </citation>
    <scope>NUCLEOTIDE SEQUENCE</scope>
    <source>
        <strain evidence="1">ATCC 38472_TT</strain>
    </source>
</reference>
<evidence type="ECO:0000313" key="1">
    <source>
        <dbReference type="EMBL" id="TMW68646.1"/>
    </source>
</evidence>
<dbReference type="Proteomes" id="UP000794436">
    <property type="component" value="Unassembled WGS sequence"/>
</dbReference>
<dbReference type="CDD" id="cd02440">
    <property type="entry name" value="AdoMet_MTases"/>
    <property type="match status" value="1"/>
</dbReference>
<proteinExistence type="predicted"/>
<evidence type="ECO:0000313" key="2">
    <source>
        <dbReference type="Proteomes" id="UP000794436"/>
    </source>
</evidence>
<dbReference type="AlphaFoldDB" id="A0A8K1CRT5"/>
<gene>
    <name evidence="1" type="ORF">Poli38472_006114</name>
</gene>
<accession>A0A8K1CRT5</accession>
<protein>
    <submittedName>
        <fullName evidence="1">Uncharacterized protein</fullName>
    </submittedName>
</protein>
<dbReference type="PANTHER" id="PTHR14614">
    <property type="entry name" value="HEPATOCELLULAR CARCINOMA-ASSOCIATED ANTIGEN"/>
    <property type="match status" value="1"/>
</dbReference>
<comment type="caution">
    <text evidence="1">The sequence shown here is derived from an EMBL/GenBank/DDBJ whole genome shotgun (WGS) entry which is preliminary data.</text>
</comment>
<sequence>MHPSQIAMELPIEAEAVRMESVPVTSLGLHGQDPHAQDQRKLFMKLLRSGVQDKLQNKTQSDGPAAAWQALSWRNAQALEPFFEETVCGQTLRVKQLLQGELTGFGTGLTVWPAACMLLKHLEHRYGRGSNSSTEASLESKLVVELGCGTGVVGIAAAMLGAKRVVLTDVQKLLFLLQMNADLARDLSGGRTNIEVETYDWGASPSARLLTEDGSSPDFVVISDCILPKLYPIEPLVEALDRLTGINTTVLISYEHRHYEQFHPKLKFWELLTARGFEIREIDQSLYHPQYYADDIEIWEAHRNSESISH</sequence>
<dbReference type="Pfam" id="PF10294">
    <property type="entry name" value="Methyltransf_16"/>
    <property type="match status" value="1"/>
</dbReference>
<dbReference type="SUPFAM" id="SSF53335">
    <property type="entry name" value="S-adenosyl-L-methionine-dependent methyltransferases"/>
    <property type="match status" value="1"/>
</dbReference>
<dbReference type="OrthoDB" id="413520at2759"/>
<dbReference type="EMBL" id="SPLM01000002">
    <property type="protein sequence ID" value="TMW68646.1"/>
    <property type="molecule type" value="Genomic_DNA"/>
</dbReference>
<name>A0A8K1CRT5_PYTOL</name>
<dbReference type="InterPro" id="IPR029063">
    <property type="entry name" value="SAM-dependent_MTases_sf"/>
</dbReference>
<dbReference type="InterPro" id="IPR019410">
    <property type="entry name" value="Methyltransf_16"/>
</dbReference>
<organism evidence="1 2">
    <name type="scientific">Pythium oligandrum</name>
    <name type="common">Mycoparasitic fungus</name>
    <dbReference type="NCBI Taxonomy" id="41045"/>
    <lineage>
        <taxon>Eukaryota</taxon>
        <taxon>Sar</taxon>
        <taxon>Stramenopiles</taxon>
        <taxon>Oomycota</taxon>
        <taxon>Peronosporomycetes</taxon>
        <taxon>Pythiales</taxon>
        <taxon>Pythiaceae</taxon>
        <taxon>Pythium</taxon>
    </lineage>
</organism>
<keyword evidence="2" id="KW-1185">Reference proteome</keyword>
<dbReference type="Gene3D" id="3.40.50.150">
    <property type="entry name" value="Vaccinia Virus protein VP39"/>
    <property type="match status" value="1"/>
</dbReference>